<evidence type="ECO:0000256" key="1">
    <source>
        <dbReference type="SAM" id="Phobius"/>
    </source>
</evidence>
<gene>
    <name evidence="2" type="ORF">CEXT_785001</name>
</gene>
<keyword evidence="1" id="KW-0812">Transmembrane</keyword>
<dbReference type="AlphaFoldDB" id="A0AAV4SHP5"/>
<proteinExistence type="predicted"/>
<name>A0AAV4SHP5_CAEEX</name>
<sequence>MRMLGQLATVFTKNGGILIFRADCSVGVTSSSATSGVGLVERKVLVLLICGLFQLLQGYLCNQVFGGEDETILILHPSFGFFIPIGIGSRWFGVVSSGLFCLSCS</sequence>
<evidence type="ECO:0000313" key="2">
    <source>
        <dbReference type="EMBL" id="GIY32484.1"/>
    </source>
</evidence>
<feature type="transmembrane region" description="Helical" evidence="1">
    <location>
        <begin position="80"/>
        <end position="102"/>
    </location>
</feature>
<dbReference type="Proteomes" id="UP001054945">
    <property type="component" value="Unassembled WGS sequence"/>
</dbReference>
<keyword evidence="1" id="KW-1133">Transmembrane helix</keyword>
<dbReference type="EMBL" id="BPLR01009518">
    <property type="protein sequence ID" value="GIY32484.1"/>
    <property type="molecule type" value="Genomic_DNA"/>
</dbReference>
<accession>A0AAV4SHP5</accession>
<protein>
    <submittedName>
        <fullName evidence="2">Uncharacterized protein</fullName>
    </submittedName>
</protein>
<comment type="caution">
    <text evidence="2">The sequence shown here is derived from an EMBL/GenBank/DDBJ whole genome shotgun (WGS) entry which is preliminary data.</text>
</comment>
<evidence type="ECO:0000313" key="3">
    <source>
        <dbReference type="Proteomes" id="UP001054945"/>
    </source>
</evidence>
<reference evidence="2 3" key="1">
    <citation type="submission" date="2021-06" db="EMBL/GenBank/DDBJ databases">
        <title>Caerostris extrusa draft genome.</title>
        <authorList>
            <person name="Kono N."/>
            <person name="Arakawa K."/>
        </authorList>
    </citation>
    <scope>NUCLEOTIDE SEQUENCE [LARGE SCALE GENOMIC DNA]</scope>
</reference>
<keyword evidence="1" id="KW-0472">Membrane</keyword>
<organism evidence="2 3">
    <name type="scientific">Caerostris extrusa</name>
    <name type="common">Bark spider</name>
    <name type="synonym">Caerostris bankana</name>
    <dbReference type="NCBI Taxonomy" id="172846"/>
    <lineage>
        <taxon>Eukaryota</taxon>
        <taxon>Metazoa</taxon>
        <taxon>Ecdysozoa</taxon>
        <taxon>Arthropoda</taxon>
        <taxon>Chelicerata</taxon>
        <taxon>Arachnida</taxon>
        <taxon>Araneae</taxon>
        <taxon>Araneomorphae</taxon>
        <taxon>Entelegynae</taxon>
        <taxon>Araneoidea</taxon>
        <taxon>Araneidae</taxon>
        <taxon>Caerostris</taxon>
    </lineage>
</organism>
<feature type="transmembrane region" description="Helical" evidence="1">
    <location>
        <begin position="44"/>
        <end position="60"/>
    </location>
</feature>
<keyword evidence="3" id="KW-1185">Reference proteome</keyword>